<keyword evidence="1" id="KW-0812">Transmembrane</keyword>
<dbReference type="EMBL" id="LRIE01000033">
    <property type="protein sequence ID" value="KZM37011.1"/>
    <property type="molecule type" value="Genomic_DNA"/>
</dbReference>
<dbReference type="STRING" id="43678.OJAG_03030"/>
<proteinExistence type="predicted"/>
<evidence type="ECO:0000256" key="1">
    <source>
        <dbReference type="SAM" id="Phobius"/>
    </source>
</evidence>
<sequence>MGRSPVGSASWSSPSSSLAVALCAALTGWAGWFVARDRAVILKQLWGGAVIEGVIVVQMIVAGVLAATGSTASDPVKLWGYLITALFILPVAAVWAFAERTRWSSVVLAVAAITVAFLEWRLWQIWTA</sequence>
<dbReference type="AlphaFoldDB" id="A0A163T274"/>
<feature type="transmembrane region" description="Helical" evidence="1">
    <location>
        <begin position="105"/>
        <end position="123"/>
    </location>
</feature>
<gene>
    <name evidence="2" type="ORF">OJAG_03030</name>
</gene>
<reference evidence="2 3" key="1">
    <citation type="submission" date="2016-01" db="EMBL/GenBank/DDBJ databases">
        <title>Genome sequence of Oerskovia enterophila VJag, an agar and cellulose degrading bacterium.</title>
        <authorList>
            <person name="Poehlein A."/>
            <person name="Jag V."/>
            <person name="Bengelsdorf F."/>
            <person name="Duerre P."/>
            <person name="Daniel R."/>
        </authorList>
    </citation>
    <scope>NUCLEOTIDE SEQUENCE [LARGE SCALE GENOMIC DNA]</scope>
    <source>
        <strain evidence="2 3">VJag</strain>
    </source>
</reference>
<feature type="transmembrane region" description="Helical" evidence="1">
    <location>
        <begin position="15"/>
        <end position="34"/>
    </location>
</feature>
<dbReference type="PATRIC" id="fig|43678.3.peg.320"/>
<organism evidence="2 3">
    <name type="scientific">Oerskovia enterophila</name>
    <dbReference type="NCBI Taxonomy" id="43678"/>
    <lineage>
        <taxon>Bacteria</taxon>
        <taxon>Bacillati</taxon>
        <taxon>Actinomycetota</taxon>
        <taxon>Actinomycetes</taxon>
        <taxon>Micrococcales</taxon>
        <taxon>Cellulomonadaceae</taxon>
        <taxon>Oerskovia</taxon>
    </lineage>
</organism>
<name>A0A163T274_9CELL</name>
<protein>
    <submittedName>
        <fullName evidence="2">Uncharacterized protein</fullName>
    </submittedName>
</protein>
<dbReference type="Proteomes" id="UP000076447">
    <property type="component" value="Unassembled WGS sequence"/>
</dbReference>
<keyword evidence="1" id="KW-0472">Membrane</keyword>
<evidence type="ECO:0000313" key="3">
    <source>
        <dbReference type="Proteomes" id="UP000076447"/>
    </source>
</evidence>
<comment type="caution">
    <text evidence="2">The sequence shown here is derived from an EMBL/GenBank/DDBJ whole genome shotgun (WGS) entry which is preliminary data.</text>
</comment>
<accession>A0A163T274</accession>
<dbReference type="RefSeq" id="WP_068706792.1">
    <property type="nucleotide sequence ID" value="NZ_LRIE01000033.1"/>
</dbReference>
<feature type="transmembrane region" description="Helical" evidence="1">
    <location>
        <begin position="78"/>
        <end position="98"/>
    </location>
</feature>
<keyword evidence="1" id="KW-1133">Transmembrane helix</keyword>
<feature type="transmembrane region" description="Helical" evidence="1">
    <location>
        <begin position="46"/>
        <end position="66"/>
    </location>
</feature>
<evidence type="ECO:0000313" key="2">
    <source>
        <dbReference type="EMBL" id="KZM37011.1"/>
    </source>
</evidence>